<dbReference type="PRINTS" id="PR00045">
    <property type="entry name" value="SIGMA54FCT"/>
</dbReference>
<dbReference type="PANTHER" id="PTHR32248">
    <property type="entry name" value="RNA POLYMERASE SIGMA-54 FACTOR"/>
    <property type="match status" value="1"/>
</dbReference>
<evidence type="ECO:0000256" key="8">
    <source>
        <dbReference type="ARBA" id="ARBA00023163"/>
    </source>
</evidence>
<keyword evidence="8" id="KW-0804">Transcription</keyword>
<sequence length="455" mass="52732">MNFEQSFTQQQNQVQKMAMTQQLQQSIQMLQYNQEDLLTFLNQKALGNPLIEITFPQERPAEKLSAADYASTIPHNRDDEELNFMNQIPDTYLSLFEYLTEQIHLTMRETYLRELVLWLTEYLDTNGYLTISLEEAAQLTQAQELQLLDALTLLQQLEPAGVGARNLQECLLLQIERDETAPNMAYLLLEEEFELFATRKWKEITRKLDISLNEIQIISDFVQTLSPYPGALFNGETEQYLKPDLFVKIESDDLKVISIKTGLPVISFQKDYYHDMMQVKDQDVTKFMKDKYAEYEWLKRSLVQRGDTILRVGTAIVEKQKSFFLMPEHPIQPLTLKDIALELDIHESTVSRSVNGKYLETAFGVFELKHFFTNALNLTKTNQSPTTEDPATVSAEQVKQKLTELIETENKQKPLSDQKLVDLLTAEGVEISRRTIAKYRDALFIPPSSKRKRFE</sequence>
<keyword evidence="6" id="KW-0731">Sigma factor</keyword>
<comment type="caution">
    <text evidence="11">The sequence shown here is derived from an EMBL/GenBank/DDBJ whole genome shotgun (WGS) entry which is preliminary data.</text>
</comment>
<dbReference type="RefSeq" id="WP_058919929.1">
    <property type="nucleotide sequence ID" value="NZ_JBHSQC010000015.1"/>
</dbReference>
<keyword evidence="4" id="KW-0548">Nucleotidyltransferase</keyword>
<dbReference type="InterPro" id="IPR007634">
    <property type="entry name" value="RNA_pol_sigma_54_DNA-bd"/>
</dbReference>
<dbReference type="InterPro" id="IPR038709">
    <property type="entry name" value="RpoN_core-bd_sf"/>
</dbReference>
<dbReference type="InterPro" id="IPR000394">
    <property type="entry name" value="RNA_pol_sigma_54"/>
</dbReference>
<dbReference type="Proteomes" id="UP001597285">
    <property type="component" value="Unassembled WGS sequence"/>
</dbReference>
<evidence type="ECO:0000256" key="5">
    <source>
        <dbReference type="ARBA" id="ARBA00023015"/>
    </source>
</evidence>
<dbReference type="NCBIfam" id="TIGR02395">
    <property type="entry name" value="rpoN_sigma"/>
    <property type="match status" value="1"/>
</dbReference>
<evidence type="ECO:0000256" key="1">
    <source>
        <dbReference type="ARBA" id="ARBA00008798"/>
    </source>
</evidence>
<dbReference type="PROSITE" id="PS50044">
    <property type="entry name" value="SIGMA54_3"/>
    <property type="match status" value="1"/>
</dbReference>
<evidence type="ECO:0000256" key="6">
    <source>
        <dbReference type="ARBA" id="ARBA00023082"/>
    </source>
</evidence>
<evidence type="ECO:0000256" key="7">
    <source>
        <dbReference type="ARBA" id="ARBA00023125"/>
    </source>
</evidence>
<dbReference type="PIRSF" id="PIRSF000774">
    <property type="entry name" value="RpoN"/>
    <property type="match status" value="1"/>
</dbReference>
<evidence type="ECO:0000259" key="9">
    <source>
        <dbReference type="Pfam" id="PF04552"/>
    </source>
</evidence>
<accession>A0ABW4NQ07</accession>
<protein>
    <submittedName>
        <fullName evidence="11">RNA polymerase factor sigma-54</fullName>
    </submittedName>
</protein>
<keyword evidence="3" id="KW-0808">Transferase</keyword>
<evidence type="ECO:0000256" key="3">
    <source>
        <dbReference type="ARBA" id="ARBA00022679"/>
    </source>
</evidence>
<dbReference type="PROSITE" id="PS00718">
    <property type="entry name" value="SIGMA54_2"/>
    <property type="match status" value="1"/>
</dbReference>
<dbReference type="Pfam" id="PF04552">
    <property type="entry name" value="Sigma54_DBD"/>
    <property type="match status" value="1"/>
</dbReference>
<keyword evidence="5" id="KW-0805">Transcription regulation</keyword>
<dbReference type="PANTHER" id="PTHR32248:SF4">
    <property type="entry name" value="RNA POLYMERASE SIGMA-54 FACTOR"/>
    <property type="match status" value="1"/>
</dbReference>
<keyword evidence="7" id="KW-0238">DNA-binding</keyword>
<reference evidence="12" key="1">
    <citation type="journal article" date="2019" name="Int. J. Syst. Evol. Microbiol.">
        <title>The Global Catalogue of Microorganisms (GCM) 10K type strain sequencing project: providing services to taxonomists for standard genome sequencing and annotation.</title>
        <authorList>
            <consortium name="The Broad Institute Genomics Platform"/>
            <consortium name="The Broad Institute Genome Sequencing Center for Infectious Disease"/>
            <person name="Wu L."/>
            <person name="Ma J."/>
        </authorList>
    </citation>
    <scope>NUCLEOTIDE SEQUENCE [LARGE SCALE GENOMIC DNA]</scope>
    <source>
        <strain evidence="12">KCTC 42143</strain>
    </source>
</reference>
<dbReference type="EMBL" id="JBHUFF010000014">
    <property type="protein sequence ID" value="MFD1799906.1"/>
    <property type="molecule type" value="Genomic_DNA"/>
</dbReference>
<keyword evidence="2" id="KW-0240">DNA-directed RNA polymerase</keyword>
<organism evidence="11 12">
    <name type="scientific">Carnobacterium antarcticum</name>
    <dbReference type="NCBI Taxonomy" id="2126436"/>
    <lineage>
        <taxon>Bacteria</taxon>
        <taxon>Bacillati</taxon>
        <taxon>Bacillota</taxon>
        <taxon>Bacilli</taxon>
        <taxon>Lactobacillales</taxon>
        <taxon>Carnobacteriaceae</taxon>
        <taxon>Carnobacterium</taxon>
    </lineage>
</organism>
<evidence type="ECO:0000256" key="4">
    <source>
        <dbReference type="ARBA" id="ARBA00022695"/>
    </source>
</evidence>
<dbReference type="Gene3D" id="1.10.10.60">
    <property type="entry name" value="Homeodomain-like"/>
    <property type="match status" value="1"/>
</dbReference>
<dbReference type="Gene3D" id="1.10.10.1330">
    <property type="entry name" value="RNA polymerase sigma-54 factor, core-binding domain"/>
    <property type="match status" value="1"/>
</dbReference>
<dbReference type="Pfam" id="PF04963">
    <property type="entry name" value="Sigma54_CBD"/>
    <property type="match status" value="1"/>
</dbReference>
<gene>
    <name evidence="11" type="primary">rpoN</name>
    <name evidence="11" type="ORF">ACFSBK_08595</name>
</gene>
<dbReference type="Pfam" id="PF00309">
    <property type="entry name" value="Sigma54_AID"/>
    <property type="match status" value="1"/>
</dbReference>
<proteinExistence type="inferred from homology"/>
<comment type="similarity">
    <text evidence="1">Belongs to the sigma-54 factor family.</text>
</comment>
<evidence type="ECO:0000256" key="2">
    <source>
        <dbReference type="ARBA" id="ARBA00022478"/>
    </source>
</evidence>
<evidence type="ECO:0000313" key="11">
    <source>
        <dbReference type="EMBL" id="MFD1799906.1"/>
    </source>
</evidence>
<dbReference type="InterPro" id="IPR007046">
    <property type="entry name" value="RNA_pol_sigma_54_core-bd"/>
</dbReference>
<name>A0ABW4NQ07_9LACT</name>
<feature type="domain" description="RNA polymerase sigma factor 54 DNA-binding" evidence="9">
    <location>
        <begin position="286"/>
        <end position="453"/>
    </location>
</feature>
<keyword evidence="12" id="KW-1185">Reference proteome</keyword>
<evidence type="ECO:0000313" key="12">
    <source>
        <dbReference type="Proteomes" id="UP001597285"/>
    </source>
</evidence>
<dbReference type="PROSITE" id="PS00717">
    <property type="entry name" value="SIGMA54_1"/>
    <property type="match status" value="1"/>
</dbReference>
<evidence type="ECO:0000259" key="10">
    <source>
        <dbReference type="Pfam" id="PF04963"/>
    </source>
</evidence>
<feature type="domain" description="RNA polymerase sigma factor 54 core-binding" evidence="10">
    <location>
        <begin position="90"/>
        <end position="272"/>
    </location>
</feature>